<evidence type="ECO:0008006" key="4">
    <source>
        <dbReference type="Google" id="ProtNLM"/>
    </source>
</evidence>
<feature type="compositionally biased region" description="Polar residues" evidence="1">
    <location>
        <begin position="1"/>
        <end position="19"/>
    </location>
</feature>
<name>A0ABQ3DCD2_9ACTN</name>
<proteinExistence type="predicted"/>
<dbReference type="EMBL" id="BMVN01000065">
    <property type="protein sequence ID" value="GHA68452.1"/>
    <property type="molecule type" value="Genomic_DNA"/>
</dbReference>
<reference evidence="3" key="1">
    <citation type="journal article" date="2019" name="Int. J. Syst. Evol. Microbiol.">
        <title>The Global Catalogue of Microorganisms (GCM) 10K type strain sequencing project: providing services to taxonomists for standard genome sequencing and annotation.</title>
        <authorList>
            <consortium name="The Broad Institute Genomics Platform"/>
            <consortium name="The Broad Institute Genome Sequencing Center for Infectious Disease"/>
            <person name="Wu L."/>
            <person name="Ma J."/>
        </authorList>
    </citation>
    <scope>NUCLEOTIDE SEQUENCE [LARGE SCALE GENOMIC DNA]</scope>
    <source>
        <strain evidence="3">JCM 4733</strain>
    </source>
</reference>
<accession>A0ABQ3DCD2</accession>
<feature type="region of interest" description="Disordered" evidence="1">
    <location>
        <begin position="1"/>
        <end position="23"/>
    </location>
</feature>
<evidence type="ECO:0000313" key="3">
    <source>
        <dbReference type="Proteomes" id="UP000653644"/>
    </source>
</evidence>
<dbReference type="Proteomes" id="UP000653644">
    <property type="component" value="Unassembled WGS sequence"/>
</dbReference>
<keyword evidence="3" id="KW-1185">Reference proteome</keyword>
<evidence type="ECO:0000256" key="1">
    <source>
        <dbReference type="SAM" id="MobiDB-lite"/>
    </source>
</evidence>
<organism evidence="2 3">
    <name type="scientific">Streptomyces canarius</name>
    <dbReference type="NCBI Taxonomy" id="285453"/>
    <lineage>
        <taxon>Bacteria</taxon>
        <taxon>Bacillati</taxon>
        <taxon>Actinomycetota</taxon>
        <taxon>Actinomycetes</taxon>
        <taxon>Kitasatosporales</taxon>
        <taxon>Streptomycetaceae</taxon>
        <taxon>Streptomyces</taxon>
    </lineage>
</organism>
<evidence type="ECO:0000313" key="2">
    <source>
        <dbReference type="EMBL" id="GHA68452.1"/>
    </source>
</evidence>
<comment type="caution">
    <text evidence="2">The sequence shown here is derived from an EMBL/GenBank/DDBJ whole genome shotgun (WGS) entry which is preliminary data.</text>
</comment>
<sequence length="60" mass="6707">MPGISRSANTGGKRQSPLATETMKGVRMTTEKLWLVGLEFHTELGRPVRHYYVIPHIADA</sequence>
<gene>
    <name evidence="2" type="ORF">GCM10010345_85170</name>
</gene>
<protein>
    <recommendedName>
        <fullName evidence="4">Transposase</fullName>
    </recommendedName>
</protein>